<dbReference type="PROSITE" id="PS51708">
    <property type="entry name" value="CHAD"/>
    <property type="match status" value="1"/>
</dbReference>
<dbReference type="SUPFAM" id="SSF55154">
    <property type="entry name" value="CYTH-like phosphatases"/>
    <property type="match status" value="1"/>
</dbReference>
<dbReference type="AlphaFoldDB" id="A0A432YTD0"/>
<dbReference type="InterPro" id="IPR033469">
    <property type="entry name" value="CYTH-like_dom_sf"/>
</dbReference>
<dbReference type="Pfam" id="PF01928">
    <property type="entry name" value="CYTH"/>
    <property type="match status" value="1"/>
</dbReference>
<evidence type="ECO:0000259" key="1">
    <source>
        <dbReference type="PROSITE" id="PS51707"/>
    </source>
</evidence>
<dbReference type="Proteomes" id="UP000288058">
    <property type="component" value="Unassembled WGS sequence"/>
</dbReference>
<organism evidence="3 4">
    <name type="scientific">Idiomarina ramblicola</name>
    <dbReference type="NCBI Taxonomy" id="263724"/>
    <lineage>
        <taxon>Bacteria</taxon>
        <taxon>Pseudomonadati</taxon>
        <taxon>Pseudomonadota</taxon>
        <taxon>Gammaproteobacteria</taxon>
        <taxon>Alteromonadales</taxon>
        <taxon>Idiomarinaceae</taxon>
        <taxon>Idiomarina</taxon>
    </lineage>
</organism>
<dbReference type="OrthoDB" id="3034217at2"/>
<sequence length="499" mass="57726">MSQEVELKLLIAPEQRDKALDVCQSLADANQAKPGKEQFELKNAYFDTSDLRLRQFDIGLRIRTDKDHKEQTIKLAGRVMGGMHQRPEYNIEIENDKPDLTLFENEIWPDDFPVYDIQRDLDTLFVTDFTRTRWRLPSGEGVIEMVFDEGHIEAGEQREPIAEIELELQGGSLSEAYRLANELVKKAGARVGSLSKAARGYLLAGKSLLEPFTQMHYVPLRSEYSVGQALYQSLESGLRHWQHNEACLDFQPSVRAVQGMADGIQMVRVVLEQLIENGVGERRLLTSSSQITSKLQWLKRFEGLDELTAEDGAYHRALKRYSKLYDSLVDSQEDVIRLNEVTELVHSAAYQKTVLGLSEFLLREEMTEELEQPVLPWSSQLLKSDWQLVQTAFSEHERLNEEGYLKLLTPLQNSLLMGTCFGHLFDADLRESFRLPWQDLARGIREITALHILHERIRERDDEIDEKLMEWQKVQRESLLKALEYSRKAALKREPYWFN</sequence>
<dbReference type="PROSITE" id="PS51707">
    <property type="entry name" value="CYTH"/>
    <property type="match status" value="1"/>
</dbReference>
<name>A0A432YTD0_9GAMM</name>
<proteinExistence type="predicted"/>
<keyword evidence="4" id="KW-1185">Reference proteome</keyword>
<dbReference type="PANTHER" id="PTHR39569:SF1">
    <property type="entry name" value="INORGANIC TRIPHOSPHATASE"/>
    <property type="match status" value="1"/>
</dbReference>
<dbReference type="GO" id="GO:0050355">
    <property type="term" value="F:inorganic triphosphate phosphatase activity"/>
    <property type="evidence" value="ECO:0007669"/>
    <property type="project" value="InterPro"/>
</dbReference>
<reference evidence="4" key="1">
    <citation type="journal article" date="2018" name="Front. Microbiol.">
        <title>Genome-Based Analysis Reveals the Taxonomy and Diversity of the Family Idiomarinaceae.</title>
        <authorList>
            <person name="Liu Y."/>
            <person name="Lai Q."/>
            <person name="Shao Z."/>
        </authorList>
    </citation>
    <scope>NUCLEOTIDE SEQUENCE [LARGE SCALE GENOMIC DNA]</scope>
    <source>
        <strain evidence="4">R22</strain>
    </source>
</reference>
<dbReference type="SMART" id="SM01118">
    <property type="entry name" value="CYTH"/>
    <property type="match status" value="1"/>
</dbReference>
<dbReference type="RefSeq" id="WP_126782992.1">
    <property type="nucleotide sequence ID" value="NZ_PIQC01000009.1"/>
</dbReference>
<evidence type="ECO:0000313" key="4">
    <source>
        <dbReference type="Proteomes" id="UP000288058"/>
    </source>
</evidence>
<dbReference type="CDD" id="cd07756">
    <property type="entry name" value="CYTH-like_Pase_CHAD"/>
    <property type="match status" value="1"/>
</dbReference>
<feature type="domain" description="CYTH" evidence="1">
    <location>
        <begin position="2"/>
        <end position="207"/>
    </location>
</feature>
<accession>A0A432YTD0</accession>
<dbReference type="Gene3D" id="2.40.320.10">
    <property type="entry name" value="Hypothetical Protein Pfu-838710-001"/>
    <property type="match status" value="1"/>
</dbReference>
<feature type="domain" description="CHAD" evidence="2">
    <location>
        <begin position="223"/>
        <end position="476"/>
    </location>
</feature>
<gene>
    <name evidence="3" type="ORF">CWI78_11780</name>
</gene>
<dbReference type="GO" id="GO:0046872">
    <property type="term" value="F:metal ion binding"/>
    <property type="evidence" value="ECO:0007669"/>
    <property type="project" value="TreeGrafter"/>
</dbReference>
<dbReference type="InterPro" id="IPR023577">
    <property type="entry name" value="CYTH_domain"/>
</dbReference>
<dbReference type="EMBL" id="PIQC01000009">
    <property type="protein sequence ID" value="RUO64846.1"/>
    <property type="molecule type" value="Genomic_DNA"/>
</dbReference>
<protein>
    <submittedName>
        <fullName evidence="3">Phosphate-binding protein</fullName>
    </submittedName>
</protein>
<evidence type="ECO:0000313" key="3">
    <source>
        <dbReference type="EMBL" id="RUO64846.1"/>
    </source>
</evidence>
<dbReference type="InterPro" id="IPR039013">
    <property type="entry name" value="YgiF"/>
</dbReference>
<evidence type="ECO:0000259" key="2">
    <source>
        <dbReference type="PROSITE" id="PS51708"/>
    </source>
</evidence>
<dbReference type="InterPro" id="IPR007899">
    <property type="entry name" value="CHAD_dom"/>
</dbReference>
<dbReference type="PANTHER" id="PTHR39569">
    <property type="entry name" value="INORGANIC TRIPHOSPHATASE"/>
    <property type="match status" value="1"/>
</dbReference>
<comment type="caution">
    <text evidence="3">The sequence shown here is derived from an EMBL/GenBank/DDBJ whole genome shotgun (WGS) entry which is preliminary data.</text>
</comment>